<evidence type="ECO:0008006" key="4">
    <source>
        <dbReference type="Google" id="ProtNLM"/>
    </source>
</evidence>
<proteinExistence type="predicted"/>
<feature type="region of interest" description="Disordered" evidence="1">
    <location>
        <begin position="387"/>
        <end position="409"/>
    </location>
</feature>
<name>A0AAV9UMG2_9PEZI</name>
<evidence type="ECO:0000256" key="1">
    <source>
        <dbReference type="SAM" id="MobiDB-lite"/>
    </source>
</evidence>
<accession>A0AAV9UMG2</accession>
<dbReference type="AlphaFoldDB" id="A0AAV9UMG2"/>
<gene>
    <name evidence="2" type="ORF">TWF730_010164</name>
</gene>
<feature type="region of interest" description="Disordered" evidence="1">
    <location>
        <begin position="211"/>
        <end position="277"/>
    </location>
</feature>
<comment type="caution">
    <text evidence="2">The sequence shown here is derived from an EMBL/GenBank/DDBJ whole genome shotgun (WGS) entry which is preliminary data.</text>
</comment>
<protein>
    <recommendedName>
        <fullName evidence="4">C2H2-type domain-containing protein</fullName>
    </recommendedName>
</protein>
<feature type="compositionally biased region" description="Basic and acidic residues" evidence="1">
    <location>
        <begin position="227"/>
        <end position="239"/>
    </location>
</feature>
<evidence type="ECO:0000313" key="2">
    <source>
        <dbReference type="EMBL" id="KAK6345821.1"/>
    </source>
</evidence>
<evidence type="ECO:0000313" key="3">
    <source>
        <dbReference type="Proteomes" id="UP001373714"/>
    </source>
</evidence>
<feature type="region of interest" description="Disordered" evidence="1">
    <location>
        <begin position="133"/>
        <end position="189"/>
    </location>
</feature>
<feature type="compositionally biased region" description="Low complexity" evidence="1">
    <location>
        <begin position="249"/>
        <end position="272"/>
    </location>
</feature>
<dbReference type="Proteomes" id="UP001373714">
    <property type="component" value="Unassembled WGS sequence"/>
</dbReference>
<keyword evidence="3" id="KW-1185">Reference proteome</keyword>
<dbReference type="EMBL" id="JAVHNS010000008">
    <property type="protein sequence ID" value="KAK6345821.1"/>
    <property type="molecule type" value="Genomic_DNA"/>
</dbReference>
<reference evidence="2 3" key="1">
    <citation type="submission" date="2019-10" db="EMBL/GenBank/DDBJ databases">
        <authorList>
            <person name="Palmer J.M."/>
        </authorList>
    </citation>
    <scope>NUCLEOTIDE SEQUENCE [LARGE SCALE GENOMIC DNA]</scope>
    <source>
        <strain evidence="2 3">TWF730</strain>
    </source>
</reference>
<sequence length="409" mass="46612">MQPAIELHNMQGEGKVPSAVSLPWDFCKRFTAEEVAWLFDDGYSYEPHANDTLLFFRADERKRWEEAPGSVLDEEVLRLGFLRGDSWLPRYKYELRRYGRTLMKRERDEALRKGDLFRWAVGPESRRVLEEAKELLTNTGGGRSETGKRKRETARVGNPDPEYRPAAPEAKRRKVAHQAASKSVQHHGERDFVMTDRVWALLAPNRVQEPAERNMGVIPRKAPMKGQKREREPDTEVPERRKRTRKAATEPAEAPEAQVVAPAAAPAAVPDAGQESCGWRENDGSVCGSVFSNRTDLQNHVLGSHVPARNGLPQGQSNWLCRFGRCAHTYDTSRKESGVYGKADTLKSHIRFLLDVREFECRFKDLGCPKRWNRLNDMNTHAKRCKFNPEAVRKKKPESGTKKARGGKK</sequence>
<organism evidence="2 3">
    <name type="scientific">Orbilia blumenaviensis</name>
    <dbReference type="NCBI Taxonomy" id="1796055"/>
    <lineage>
        <taxon>Eukaryota</taxon>
        <taxon>Fungi</taxon>
        <taxon>Dikarya</taxon>
        <taxon>Ascomycota</taxon>
        <taxon>Pezizomycotina</taxon>
        <taxon>Orbiliomycetes</taxon>
        <taxon>Orbiliales</taxon>
        <taxon>Orbiliaceae</taxon>
        <taxon>Orbilia</taxon>
    </lineage>
</organism>